<organism evidence="1 2">
    <name type="scientific">Stylosanthes scabra</name>
    <dbReference type="NCBI Taxonomy" id="79078"/>
    <lineage>
        <taxon>Eukaryota</taxon>
        <taxon>Viridiplantae</taxon>
        <taxon>Streptophyta</taxon>
        <taxon>Embryophyta</taxon>
        <taxon>Tracheophyta</taxon>
        <taxon>Spermatophyta</taxon>
        <taxon>Magnoliopsida</taxon>
        <taxon>eudicotyledons</taxon>
        <taxon>Gunneridae</taxon>
        <taxon>Pentapetalae</taxon>
        <taxon>rosids</taxon>
        <taxon>fabids</taxon>
        <taxon>Fabales</taxon>
        <taxon>Fabaceae</taxon>
        <taxon>Papilionoideae</taxon>
        <taxon>50 kb inversion clade</taxon>
        <taxon>dalbergioids sensu lato</taxon>
        <taxon>Dalbergieae</taxon>
        <taxon>Pterocarpus clade</taxon>
        <taxon>Stylosanthes</taxon>
    </lineage>
</organism>
<comment type="caution">
    <text evidence="1">The sequence shown here is derived from an EMBL/GenBank/DDBJ whole genome shotgun (WGS) entry which is preliminary data.</text>
</comment>
<name>A0ABU6RR81_9FABA</name>
<accession>A0ABU6RR81</accession>
<reference evidence="1 2" key="1">
    <citation type="journal article" date="2023" name="Plants (Basel)">
        <title>Bridging the Gap: Combining Genomics and Transcriptomics Approaches to Understand Stylosanthes scabra, an Orphan Legume from the Brazilian Caatinga.</title>
        <authorList>
            <person name="Ferreira-Neto J.R.C."/>
            <person name="da Silva M.D."/>
            <person name="Binneck E."/>
            <person name="de Melo N.F."/>
            <person name="da Silva R.H."/>
            <person name="de Melo A.L.T.M."/>
            <person name="Pandolfi V."/>
            <person name="Bustamante F.O."/>
            <person name="Brasileiro-Vidal A.C."/>
            <person name="Benko-Iseppon A.M."/>
        </authorList>
    </citation>
    <scope>NUCLEOTIDE SEQUENCE [LARGE SCALE GENOMIC DNA]</scope>
    <source>
        <tissue evidence="1">Leaves</tissue>
    </source>
</reference>
<proteinExistence type="predicted"/>
<protein>
    <submittedName>
        <fullName evidence="1">Uncharacterized protein</fullName>
    </submittedName>
</protein>
<dbReference type="EMBL" id="JASCZI010031229">
    <property type="protein sequence ID" value="MED6126288.1"/>
    <property type="molecule type" value="Genomic_DNA"/>
</dbReference>
<sequence length="94" mass="10319">CISKFWGLRNDLERLKRALEAKDSRGETKKEGLLLVEFLAGCTSTSKAAHTTRKLPTQLESYASNSLATTEAAHAANGAAHASFLRQQSCLRRK</sequence>
<evidence type="ECO:0000313" key="1">
    <source>
        <dbReference type="EMBL" id="MED6126288.1"/>
    </source>
</evidence>
<evidence type="ECO:0000313" key="2">
    <source>
        <dbReference type="Proteomes" id="UP001341840"/>
    </source>
</evidence>
<gene>
    <name evidence="1" type="ORF">PIB30_076933</name>
</gene>
<dbReference type="Proteomes" id="UP001341840">
    <property type="component" value="Unassembled WGS sequence"/>
</dbReference>
<feature type="non-terminal residue" evidence="1">
    <location>
        <position position="1"/>
    </location>
</feature>
<keyword evidence="2" id="KW-1185">Reference proteome</keyword>